<keyword evidence="1" id="KW-0472">Membrane</keyword>
<name>A0ABQ5N850_9CLOT</name>
<comment type="caution">
    <text evidence="2">The sequence shown here is derived from an EMBL/GenBank/DDBJ whole genome shotgun (WGS) entry which is preliminary data.</text>
</comment>
<accession>A0ABQ5N850</accession>
<reference evidence="2 3" key="1">
    <citation type="journal article" date="2024" name="Int. J. Syst. Evol. Microbiol.">
        <title>Clostridium omnivorum sp. nov., isolated from anoxic soil under the treatment of reductive soil disinfestation.</title>
        <authorList>
            <person name="Ueki A."/>
            <person name="Tonouchi A."/>
            <person name="Kaku N."/>
            <person name="Honma S."/>
            <person name="Ueki K."/>
        </authorList>
    </citation>
    <scope>NUCLEOTIDE SEQUENCE [LARGE SCALE GENOMIC DNA]</scope>
    <source>
        <strain evidence="2 3">E14</strain>
    </source>
</reference>
<gene>
    <name evidence="2" type="ORF">bsdE14_28130</name>
</gene>
<keyword evidence="1" id="KW-0812">Transmembrane</keyword>
<evidence type="ECO:0000313" key="3">
    <source>
        <dbReference type="Proteomes" id="UP001208567"/>
    </source>
</evidence>
<protein>
    <submittedName>
        <fullName evidence="2">Uncharacterized protein</fullName>
    </submittedName>
</protein>
<keyword evidence="3" id="KW-1185">Reference proteome</keyword>
<organism evidence="2 3">
    <name type="scientific">Clostridium omnivorum</name>
    <dbReference type="NCBI Taxonomy" id="1604902"/>
    <lineage>
        <taxon>Bacteria</taxon>
        <taxon>Bacillati</taxon>
        <taxon>Bacillota</taxon>
        <taxon>Clostridia</taxon>
        <taxon>Eubacteriales</taxon>
        <taxon>Clostridiaceae</taxon>
        <taxon>Clostridium</taxon>
    </lineage>
</organism>
<dbReference type="RefSeq" id="WP_264850689.1">
    <property type="nucleotide sequence ID" value="NZ_BRXR01000001.1"/>
</dbReference>
<feature type="transmembrane region" description="Helical" evidence="1">
    <location>
        <begin position="21"/>
        <end position="44"/>
    </location>
</feature>
<dbReference type="Proteomes" id="UP001208567">
    <property type="component" value="Unassembled WGS sequence"/>
</dbReference>
<proteinExistence type="predicted"/>
<evidence type="ECO:0000313" key="2">
    <source>
        <dbReference type="EMBL" id="GLC31403.1"/>
    </source>
</evidence>
<evidence type="ECO:0000256" key="1">
    <source>
        <dbReference type="SAM" id="Phobius"/>
    </source>
</evidence>
<dbReference type="EMBL" id="BRXR01000001">
    <property type="protein sequence ID" value="GLC31403.1"/>
    <property type="molecule type" value="Genomic_DNA"/>
</dbReference>
<sequence>MRDFNFFSPYIESKKRFKNNYFLIIVLFSIVGLYMMGTTGWYLYNNITLKKEIRSINAELNDSKLIEKYKKAETTNSKYNLTSKYSDSAAALIKSFQKKDIVNTASINEVLSCMPQDVFLASINMNESSIQLQCTSKSIVTAAEFEHNLIKLNKFKEVSIGSIAGDSTKLNYGFSINCTLKGVDNNENKQK</sequence>
<dbReference type="Pfam" id="PF05137">
    <property type="entry name" value="PilN"/>
    <property type="match status" value="1"/>
</dbReference>
<dbReference type="InterPro" id="IPR007813">
    <property type="entry name" value="PilN"/>
</dbReference>
<keyword evidence="1" id="KW-1133">Transmembrane helix</keyword>